<feature type="compositionally biased region" description="Basic and acidic residues" evidence="1">
    <location>
        <begin position="236"/>
        <end position="245"/>
    </location>
</feature>
<protein>
    <submittedName>
        <fullName evidence="2">Uncharacterized protein</fullName>
    </submittedName>
</protein>
<gene>
    <name evidence="2" type="ORF">WN944_016943</name>
</gene>
<comment type="caution">
    <text evidence="2">The sequence shown here is derived from an EMBL/GenBank/DDBJ whole genome shotgun (WGS) entry which is preliminary data.</text>
</comment>
<reference evidence="2 3" key="1">
    <citation type="submission" date="2024-05" db="EMBL/GenBank/DDBJ databases">
        <title>Haplotype-resolved chromosome-level genome assembly of Huyou (Citrus changshanensis).</title>
        <authorList>
            <person name="Miao C."/>
            <person name="Chen W."/>
            <person name="Wu Y."/>
            <person name="Wang L."/>
            <person name="Zhao S."/>
            <person name="Grierson D."/>
            <person name="Xu C."/>
            <person name="Chen K."/>
        </authorList>
    </citation>
    <scope>NUCLEOTIDE SEQUENCE [LARGE SCALE GENOMIC DNA]</scope>
    <source>
        <strain evidence="2">01-14</strain>
        <tissue evidence="2">Leaf</tissue>
    </source>
</reference>
<proteinExistence type="predicted"/>
<organism evidence="2 3">
    <name type="scientific">Citrus x changshan-huyou</name>
    <dbReference type="NCBI Taxonomy" id="2935761"/>
    <lineage>
        <taxon>Eukaryota</taxon>
        <taxon>Viridiplantae</taxon>
        <taxon>Streptophyta</taxon>
        <taxon>Embryophyta</taxon>
        <taxon>Tracheophyta</taxon>
        <taxon>Spermatophyta</taxon>
        <taxon>Magnoliopsida</taxon>
        <taxon>eudicotyledons</taxon>
        <taxon>Gunneridae</taxon>
        <taxon>Pentapetalae</taxon>
        <taxon>rosids</taxon>
        <taxon>malvids</taxon>
        <taxon>Sapindales</taxon>
        <taxon>Rutaceae</taxon>
        <taxon>Aurantioideae</taxon>
        <taxon>Citrus</taxon>
    </lineage>
</organism>
<evidence type="ECO:0000256" key="1">
    <source>
        <dbReference type="SAM" id="MobiDB-lite"/>
    </source>
</evidence>
<accession>A0AAP0MC14</accession>
<evidence type="ECO:0000313" key="2">
    <source>
        <dbReference type="EMBL" id="KAK9201737.1"/>
    </source>
</evidence>
<keyword evidence="3" id="KW-1185">Reference proteome</keyword>
<feature type="compositionally biased region" description="Basic residues" evidence="1">
    <location>
        <begin position="263"/>
        <end position="283"/>
    </location>
</feature>
<evidence type="ECO:0000313" key="3">
    <source>
        <dbReference type="Proteomes" id="UP001428341"/>
    </source>
</evidence>
<dbReference type="Proteomes" id="UP001428341">
    <property type="component" value="Unassembled WGS sequence"/>
</dbReference>
<name>A0AAP0MC14_9ROSI</name>
<sequence>MTVTSQPMASQPPEISSVSVTSSPPAGIFYSVIGSSVNPHTRAGDILGRTAAAAGTQSVDELTPPGTAKGILGFESTLEKMDLSKVIEEHSSRLITSSSRMKKLCGVIMREKCRPQVFPPFLSALNSGGRPRFGVVKVAGSDGRLKIIKFEFGSDETPAVEMKPDHQEEDISDDVNNKEEITTGDHHHHHHEKNQTKLCYGMCMESLGSESFSEKMDLIDNGDDRQEEVGDNNGESNEKEMLGDHQDDDDNQTDEMTGDHWKNSKKKNKNNYKKKKKSNRKKT</sequence>
<dbReference type="EMBL" id="JBCGBO010000005">
    <property type="protein sequence ID" value="KAK9201737.1"/>
    <property type="molecule type" value="Genomic_DNA"/>
</dbReference>
<dbReference type="AlphaFoldDB" id="A0AAP0MC14"/>
<feature type="region of interest" description="Disordered" evidence="1">
    <location>
        <begin position="222"/>
        <end position="283"/>
    </location>
</feature>